<dbReference type="InterPro" id="IPR016718">
    <property type="entry name" value="rRNA_m1G-MeTrfase_A_prd"/>
</dbReference>
<dbReference type="Pfam" id="PF13649">
    <property type="entry name" value="Methyltransf_25"/>
    <property type="match status" value="1"/>
</dbReference>
<feature type="binding site" evidence="1">
    <location>
        <position position="10"/>
    </location>
    <ligand>
        <name>Zn(2+)</name>
        <dbReference type="ChEBI" id="CHEBI:29105"/>
    </ligand>
</feature>
<feature type="domain" description="Methyltransferase" evidence="3">
    <location>
        <begin position="91"/>
        <end position="173"/>
    </location>
</feature>
<dbReference type="EMBL" id="PKUS01000005">
    <property type="protein sequence ID" value="PLW69716.1"/>
    <property type="molecule type" value="Genomic_DNA"/>
</dbReference>
<dbReference type="PIRSF" id="PIRSF018249">
    <property type="entry name" value="MyrA_prd"/>
    <property type="match status" value="1"/>
</dbReference>
<dbReference type="PANTHER" id="PTHR43460:SF1">
    <property type="entry name" value="METHYLTRANSFERASE TYPE 11 DOMAIN-CONTAINING PROTEIN"/>
    <property type="match status" value="1"/>
</dbReference>
<dbReference type="Proteomes" id="UP000235005">
    <property type="component" value="Unassembled WGS sequence"/>
</dbReference>
<feature type="binding site" evidence="2">
    <location>
        <position position="184"/>
    </location>
    <ligand>
        <name>S-adenosyl-L-methionine</name>
        <dbReference type="ChEBI" id="CHEBI:59789"/>
    </ligand>
</feature>
<dbReference type="SUPFAM" id="SSF53335">
    <property type="entry name" value="S-adenosyl-L-methionine-dependent methyltransferases"/>
    <property type="match status" value="1"/>
</dbReference>
<evidence type="ECO:0000256" key="1">
    <source>
        <dbReference type="PIRSR" id="PIRSR018249-1"/>
    </source>
</evidence>
<feature type="domain" description="23S rRNA (guanine(745)-N(1))-methyltransferase N-terminal" evidence="4">
    <location>
        <begin position="6"/>
        <end position="48"/>
    </location>
</feature>
<evidence type="ECO:0000313" key="5">
    <source>
        <dbReference type="EMBL" id="PLW69716.1"/>
    </source>
</evidence>
<sequence>MSPLWTCPLCGEPLRPEGKALQCPARHSFDYARERYVNLLATHRRHSREPGDSREMIDARRRVHGADVYRPLLEALVATLQPVLGVGDSLLDLGCGEGYYSHGVTTALPRVRLYGVDIAKPAVRLAAKACPQGEFAVASAFDLPLPEASMQAIFSVFAPASDAELLRLLKQGGYYLKVMPGADHLWELRQLLYDAPRRHDRAQVDLAGFESVAHRPVQFALNLQGALLHDLVAMTPYAYGGQRENKARLLELESLQVQADFVLSLYRRGD</sequence>
<dbReference type="InterPro" id="IPR041698">
    <property type="entry name" value="Methyltransf_25"/>
</dbReference>
<feature type="binding site" evidence="2">
    <location>
        <begin position="97"/>
        <end position="98"/>
    </location>
    <ligand>
        <name>S-adenosyl-L-methionine</name>
        <dbReference type="ChEBI" id="CHEBI:59789"/>
    </ligand>
</feature>
<proteinExistence type="predicted"/>
<dbReference type="InterPro" id="IPR029063">
    <property type="entry name" value="SAM-dependent_MTases_sf"/>
</dbReference>
<organism evidence="5 6">
    <name type="scientific">Pseudohalioglobus lutimaris</name>
    <dbReference type="NCBI Taxonomy" id="1737061"/>
    <lineage>
        <taxon>Bacteria</taxon>
        <taxon>Pseudomonadati</taxon>
        <taxon>Pseudomonadota</taxon>
        <taxon>Gammaproteobacteria</taxon>
        <taxon>Cellvibrionales</taxon>
        <taxon>Halieaceae</taxon>
        <taxon>Pseudohalioglobus</taxon>
    </lineage>
</organism>
<keyword evidence="6" id="KW-1185">Reference proteome</keyword>
<dbReference type="Pfam" id="PF21302">
    <property type="entry name" value="Zn_ribbon_RlmA"/>
    <property type="match status" value="1"/>
</dbReference>
<dbReference type="OrthoDB" id="108476at2"/>
<dbReference type="RefSeq" id="WP_076001723.1">
    <property type="nucleotide sequence ID" value="NZ_PKUS01000005.1"/>
</dbReference>
<feature type="binding site" evidence="1">
    <location>
        <position position="23"/>
    </location>
    <ligand>
        <name>Zn(2+)</name>
        <dbReference type="ChEBI" id="CHEBI:29105"/>
    </ligand>
</feature>
<dbReference type="GO" id="GO:0032259">
    <property type="term" value="P:methylation"/>
    <property type="evidence" value="ECO:0007669"/>
    <property type="project" value="UniProtKB-KW"/>
</dbReference>
<accession>A0A2N5X5F0</accession>
<name>A0A2N5X5F0_9GAMM</name>
<keyword evidence="2" id="KW-0949">S-adenosyl-L-methionine</keyword>
<evidence type="ECO:0000313" key="6">
    <source>
        <dbReference type="Proteomes" id="UP000235005"/>
    </source>
</evidence>
<feature type="binding site" evidence="2">
    <location>
        <position position="69"/>
    </location>
    <ligand>
        <name>S-adenosyl-L-methionine</name>
        <dbReference type="ChEBI" id="CHEBI:59789"/>
    </ligand>
</feature>
<dbReference type="GO" id="GO:0046872">
    <property type="term" value="F:metal ion binding"/>
    <property type="evidence" value="ECO:0007669"/>
    <property type="project" value="UniProtKB-KW"/>
</dbReference>
<gene>
    <name evidence="5" type="ORF">C0039_06840</name>
</gene>
<dbReference type="CDD" id="cd02440">
    <property type="entry name" value="AdoMet_MTases"/>
    <property type="match status" value="1"/>
</dbReference>
<keyword evidence="1" id="KW-0479">Metal-binding</keyword>
<feature type="binding site" evidence="1">
    <location>
        <position position="27"/>
    </location>
    <ligand>
        <name>Zn(2+)</name>
        <dbReference type="ChEBI" id="CHEBI:29105"/>
    </ligand>
</feature>
<feature type="binding site" evidence="1">
    <location>
        <position position="7"/>
    </location>
    <ligand>
        <name>Zn(2+)</name>
        <dbReference type="ChEBI" id="CHEBI:29105"/>
    </ligand>
</feature>
<dbReference type="GO" id="GO:0008168">
    <property type="term" value="F:methyltransferase activity"/>
    <property type="evidence" value="ECO:0007669"/>
    <property type="project" value="UniProtKB-KW"/>
</dbReference>
<comment type="caution">
    <text evidence="5">The sequence shown here is derived from an EMBL/GenBank/DDBJ whole genome shotgun (WGS) entry which is preliminary data.</text>
</comment>
<dbReference type="InterPro" id="IPR048647">
    <property type="entry name" value="RlmA_N"/>
</dbReference>
<protein>
    <submittedName>
        <fullName evidence="5">Methyltransferase domain-containing protein</fullName>
    </submittedName>
</protein>
<reference evidence="5 6" key="1">
    <citation type="submission" date="2018-01" db="EMBL/GenBank/DDBJ databases">
        <title>The draft genome sequence of Halioglobus lutimaris HF004.</title>
        <authorList>
            <person name="Du Z.-J."/>
            <person name="Shi M.-J."/>
        </authorList>
    </citation>
    <scope>NUCLEOTIDE SEQUENCE [LARGE SCALE GENOMIC DNA]</scope>
    <source>
        <strain evidence="5 6">HF004</strain>
    </source>
</reference>
<evidence type="ECO:0000259" key="4">
    <source>
        <dbReference type="Pfam" id="PF21302"/>
    </source>
</evidence>
<dbReference type="Gene3D" id="3.40.50.150">
    <property type="entry name" value="Vaccinia Virus protein VP39"/>
    <property type="match status" value="1"/>
</dbReference>
<keyword evidence="5" id="KW-0489">Methyltransferase</keyword>
<evidence type="ECO:0000259" key="3">
    <source>
        <dbReference type="Pfam" id="PF13649"/>
    </source>
</evidence>
<dbReference type="AlphaFoldDB" id="A0A2N5X5F0"/>
<evidence type="ECO:0000256" key="2">
    <source>
        <dbReference type="PIRSR" id="PIRSR018249-2"/>
    </source>
</evidence>
<keyword evidence="5" id="KW-0808">Transferase</keyword>
<dbReference type="InterPro" id="IPR052939">
    <property type="entry name" value="23S_rRNA_MeTrnsfrase_RlmA"/>
</dbReference>
<keyword evidence="1" id="KW-0862">Zinc</keyword>
<dbReference type="PANTHER" id="PTHR43460">
    <property type="entry name" value="METHYLTRANSFERASE"/>
    <property type="match status" value="1"/>
</dbReference>